<proteinExistence type="predicted"/>
<comment type="caution">
    <text evidence="2">The sequence shown here is derived from an EMBL/GenBank/DDBJ whole genome shotgun (WGS) entry which is preliminary data.</text>
</comment>
<evidence type="ECO:0000256" key="1">
    <source>
        <dbReference type="SAM" id="MobiDB-lite"/>
    </source>
</evidence>
<accession>A0ABQ9GZI4</accession>
<feature type="compositionally biased region" description="Polar residues" evidence="1">
    <location>
        <begin position="54"/>
        <end position="80"/>
    </location>
</feature>
<gene>
    <name evidence="2" type="ORF">PR048_021871</name>
</gene>
<name>A0ABQ9GZI4_9NEOP</name>
<dbReference type="Proteomes" id="UP001159363">
    <property type="component" value="Chromosome 7"/>
</dbReference>
<keyword evidence="3" id="KW-1185">Reference proteome</keyword>
<feature type="compositionally biased region" description="Basic and acidic residues" evidence="1">
    <location>
        <begin position="44"/>
        <end position="53"/>
    </location>
</feature>
<feature type="region of interest" description="Disordered" evidence="1">
    <location>
        <begin position="25"/>
        <end position="84"/>
    </location>
</feature>
<reference evidence="2 3" key="1">
    <citation type="submission" date="2023-02" db="EMBL/GenBank/DDBJ databases">
        <title>LHISI_Scaffold_Assembly.</title>
        <authorList>
            <person name="Stuart O.P."/>
            <person name="Cleave R."/>
            <person name="Magrath M.J.L."/>
            <person name="Mikheyev A.S."/>
        </authorList>
    </citation>
    <scope>NUCLEOTIDE SEQUENCE [LARGE SCALE GENOMIC DNA]</scope>
    <source>
        <strain evidence="2">Daus_M_001</strain>
        <tissue evidence="2">Leg muscle</tissue>
    </source>
</reference>
<sequence>MLCTVCPSVSLYEDPRRGEAIKMQKLRQPGKYGWEQASQPKSSESTRHTDLDHQPTSTSQSILRNTDTSSGDQYTNSQLPRMNENVVVDEASDTQLKTSQSIWEDVVPASATQSKLPQKEDGHALQGRCDNMLRGGTGGRAASKLCAILDETRFKEVFEDTVTNTKISNHLQHLSDEFSLRYFPNSFDNDIYRLVTDPFHVDIASQPETLQEQALEIKYDSVAKYDFEKIDETLLWVKYFKVYPDIAKQALRFRETAEHQVAARATRPAGVKSADCEHRCSEERYWQAGLLNWMKRVLSSSALLNLQLRRDDLGSGSEFLQKRCSTNTTPADEKSEEAVQVLNNVNHTATSDDGWQLYVTSVTQPRLGKGTMLKTGAECAIPALRERAKDQGTRSSPAIQCWSPSREDGSRYSGTLACNREVTGIYWWSKITLLSGLWSFPSQTKRHVLRSNALIEHVFRGCNNDFDNEKVLELQPYTLSDGMVKRLNCTLEQYLSIFVVDNEKDSDSKVPLFLLAYHPVQKYTRLTDWFTKQEFQKIPLFQNPLNIFQKMVFSQSHFCGVFLFFTGMLPSEFWIHKVCDDMWWLASLLKSFLEVMMIRLQNIKGYLHKCSVCPPFVTRHTSNLYSISAHTRPSVQGVTIRAAAVMRCRKSARVSSPVTVTDTGVAPGQRLPHCISNDAAMSHSDEIPAVSFQLRHEPQLRHVEIGHTADSSLSKEEEAINCLVGHGIEHPWKKFLSTPEMAAPLWTCDVTTHQPQKRHFNLLSPQSGEIRNERCSSAQINIPLCWKVTLPPHPEELLIGSFSERPALARAERADILEGDSQEVKHQSQTIEAVPQQISPLIPLEHASILDKHLGAYWSGYDPDGERLAQLERSPPIARATPVDIVPSQAPITSKVELPNFCVIKLTSGKTVWVRLPPKAVPRPRAAPPLSDYIPVRRPTRPARITLIHPARKLELPGQETTSFRLTLGFDSPCFRWIPTIKWPPTTPKPSMTRRAQNASHLRHGALCVACWGAALARASWPASATRRTSSARSFSHTLDWYQNVADDIRMKAVLGRNGLHVTNVVHSVHQRCDQLISYMTMLFWRALGPATRRNDKDFPGVCHSCRYTGLYITSHGIFHLALPDFITGLAIGPVLFSVADSYWLSYLANHIAVSELAGIPARTPRLIEASTRTKYGSRYRVISALVNHVLAPVVAKGK</sequence>
<dbReference type="EMBL" id="JARBHB010000008">
    <property type="protein sequence ID" value="KAJ8877417.1"/>
    <property type="molecule type" value="Genomic_DNA"/>
</dbReference>
<evidence type="ECO:0000313" key="3">
    <source>
        <dbReference type="Proteomes" id="UP001159363"/>
    </source>
</evidence>
<protein>
    <submittedName>
        <fullName evidence="2">Uncharacterized protein</fullName>
    </submittedName>
</protein>
<evidence type="ECO:0000313" key="2">
    <source>
        <dbReference type="EMBL" id="KAJ8877417.1"/>
    </source>
</evidence>
<organism evidence="2 3">
    <name type="scientific">Dryococelus australis</name>
    <dbReference type="NCBI Taxonomy" id="614101"/>
    <lineage>
        <taxon>Eukaryota</taxon>
        <taxon>Metazoa</taxon>
        <taxon>Ecdysozoa</taxon>
        <taxon>Arthropoda</taxon>
        <taxon>Hexapoda</taxon>
        <taxon>Insecta</taxon>
        <taxon>Pterygota</taxon>
        <taxon>Neoptera</taxon>
        <taxon>Polyneoptera</taxon>
        <taxon>Phasmatodea</taxon>
        <taxon>Verophasmatodea</taxon>
        <taxon>Anareolatae</taxon>
        <taxon>Phasmatidae</taxon>
        <taxon>Eurycanthinae</taxon>
        <taxon>Dryococelus</taxon>
    </lineage>
</organism>